<evidence type="ECO:0000256" key="3">
    <source>
        <dbReference type="ARBA" id="ARBA00022989"/>
    </source>
</evidence>
<feature type="non-terminal residue" evidence="6">
    <location>
        <position position="1"/>
    </location>
</feature>
<keyword evidence="3 5" id="KW-1133">Transmembrane helix</keyword>
<feature type="transmembrane region" description="Helical" evidence="5">
    <location>
        <begin position="27"/>
        <end position="48"/>
    </location>
</feature>
<proteinExistence type="predicted"/>
<dbReference type="Pfam" id="PF04193">
    <property type="entry name" value="PQ-loop"/>
    <property type="match status" value="1"/>
</dbReference>
<comment type="subcellular location">
    <subcellularLocation>
        <location evidence="1">Membrane</location>
        <topology evidence="1">Multi-pass membrane protein</topology>
    </subcellularLocation>
</comment>
<reference evidence="6" key="1">
    <citation type="submission" date="2015-07" db="EMBL/GenBank/DDBJ databases">
        <title>Adaptation to a free-living lifestyle via gene acquisitions in the diplomonad Trepomonas sp. PC1.</title>
        <authorList>
            <person name="Xu F."/>
            <person name="Jerlstrom-Hultqvist J."/>
            <person name="Kolisko M."/>
            <person name="Simpson A.G.B."/>
            <person name="Roger A.J."/>
            <person name="Svard S.G."/>
            <person name="Andersson J.O."/>
        </authorList>
    </citation>
    <scope>NUCLEOTIDE SEQUENCE</scope>
    <source>
        <strain evidence="6">PC1</strain>
    </source>
</reference>
<evidence type="ECO:0000313" key="6">
    <source>
        <dbReference type="EMBL" id="JAP92236.1"/>
    </source>
</evidence>
<feature type="non-terminal residue" evidence="6">
    <location>
        <position position="96"/>
    </location>
</feature>
<evidence type="ECO:0000256" key="4">
    <source>
        <dbReference type="ARBA" id="ARBA00023136"/>
    </source>
</evidence>
<evidence type="ECO:0000256" key="5">
    <source>
        <dbReference type="SAM" id="Phobius"/>
    </source>
</evidence>
<keyword evidence="2 5" id="KW-0812">Transmembrane</keyword>
<gene>
    <name evidence="6" type="ORF">TPC1_15895</name>
</gene>
<evidence type="ECO:0000256" key="2">
    <source>
        <dbReference type="ARBA" id="ARBA00022692"/>
    </source>
</evidence>
<dbReference type="GO" id="GO:0016020">
    <property type="term" value="C:membrane"/>
    <property type="evidence" value="ECO:0007669"/>
    <property type="project" value="UniProtKB-SubCell"/>
</dbReference>
<dbReference type="InterPro" id="IPR006603">
    <property type="entry name" value="PQ-loop_rpt"/>
</dbReference>
<accession>A0A146K9L9</accession>
<sequence>SAATLFLFISFMAQIIKNFKQKSTDHLSIGSFTSFAIGSFAMIVSIIIDIVENNNFVQQVPFIFINLVPAVLNSIILIQFYKYKRKMVRQSLIVLK</sequence>
<evidence type="ECO:0000256" key="1">
    <source>
        <dbReference type="ARBA" id="ARBA00004141"/>
    </source>
</evidence>
<feature type="transmembrane region" description="Helical" evidence="5">
    <location>
        <begin position="60"/>
        <end position="81"/>
    </location>
</feature>
<name>A0A146K9L9_9EUKA</name>
<organism evidence="6">
    <name type="scientific">Trepomonas sp. PC1</name>
    <dbReference type="NCBI Taxonomy" id="1076344"/>
    <lineage>
        <taxon>Eukaryota</taxon>
        <taxon>Metamonada</taxon>
        <taxon>Diplomonadida</taxon>
        <taxon>Hexamitidae</taxon>
        <taxon>Hexamitinae</taxon>
        <taxon>Trepomonas</taxon>
    </lineage>
</organism>
<dbReference type="Gene3D" id="1.20.1280.290">
    <property type="match status" value="1"/>
</dbReference>
<dbReference type="EMBL" id="GDID01004370">
    <property type="protein sequence ID" value="JAP92236.1"/>
    <property type="molecule type" value="Transcribed_RNA"/>
</dbReference>
<dbReference type="AlphaFoldDB" id="A0A146K9L9"/>
<keyword evidence="4 5" id="KW-0472">Membrane</keyword>
<protein>
    <submittedName>
        <fullName evidence="6">PQ-loop motif-containing protein</fullName>
    </submittedName>
</protein>